<organism evidence="2 3">
    <name type="scientific">Pilimelia anulata</name>
    <dbReference type="NCBI Taxonomy" id="53371"/>
    <lineage>
        <taxon>Bacteria</taxon>
        <taxon>Bacillati</taxon>
        <taxon>Actinomycetota</taxon>
        <taxon>Actinomycetes</taxon>
        <taxon>Micromonosporales</taxon>
        <taxon>Micromonosporaceae</taxon>
        <taxon>Pilimelia</taxon>
    </lineage>
</organism>
<evidence type="ECO:0000313" key="3">
    <source>
        <dbReference type="Proteomes" id="UP000649739"/>
    </source>
</evidence>
<feature type="region of interest" description="Disordered" evidence="1">
    <location>
        <begin position="1"/>
        <end position="21"/>
    </location>
</feature>
<proteinExistence type="predicted"/>
<dbReference type="EMBL" id="BMQB01000002">
    <property type="protein sequence ID" value="GGJ85995.1"/>
    <property type="molecule type" value="Genomic_DNA"/>
</dbReference>
<dbReference type="AlphaFoldDB" id="A0A8J3B277"/>
<keyword evidence="3" id="KW-1185">Reference proteome</keyword>
<accession>A0A8J3B277</accession>
<evidence type="ECO:0000313" key="2">
    <source>
        <dbReference type="EMBL" id="GGJ85995.1"/>
    </source>
</evidence>
<reference evidence="2" key="1">
    <citation type="journal article" date="2014" name="Int. J. Syst. Evol. Microbiol.">
        <title>Complete genome sequence of Corynebacterium casei LMG S-19264T (=DSM 44701T), isolated from a smear-ripened cheese.</title>
        <authorList>
            <consortium name="US DOE Joint Genome Institute (JGI-PGF)"/>
            <person name="Walter F."/>
            <person name="Albersmeier A."/>
            <person name="Kalinowski J."/>
            <person name="Ruckert C."/>
        </authorList>
    </citation>
    <scope>NUCLEOTIDE SEQUENCE</scope>
    <source>
        <strain evidence="2">JCM 3090</strain>
    </source>
</reference>
<sequence length="126" mass="12923">MPGVSVGRPPAVPPLSSQPASIASPTIAVNAALSTRIVLPSTRRIAAAGRTARHRMPYPNLVTSTDRRTAAARGSPPIAVTLRHVRVTEPRRRRPAPAAPMPPIVATVTSAPHAGTIGLSGGNPAV</sequence>
<protein>
    <submittedName>
        <fullName evidence="2">Uncharacterized protein</fullName>
    </submittedName>
</protein>
<dbReference type="Proteomes" id="UP000649739">
    <property type="component" value="Unassembled WGS sequence"/>
</dbReference>
<name>A0A8J3B277_9ACTN</name>
<reference evidence="2" key="2">
    <citation type="submission" date="2020-09" db="EMBL/GenBank/DDBJ databases">
        <authorList>
            <person name="Sun Q."/>
            <person name="Ohkuma M."/>
        </authorList>
    </citation>
    <scope>NUCLEOTIDE SEQUENCE</scope>
    <source>
        <strain evidence="2">JCM 3090</strain>
    </source>
</reference>
<evidence type="ECO:0000256" key="1">
    <source>
        <dbReference type="SAM" id="MobiDB-lite"/>
    </source>
</evidence>
<comment type="caution">
    <text evidence="2">The sequence shown here is derived from an EMBL/GenBank/DDBJ whole genome shotgun (WGS) entry which is preliminary data.</text>
</comment>
<gene>
    <name evidence="2" type="ORF">GCM10010123_14510</name>
</gene>